<sequence length="496" mass="55172">MRNGASRASRQDPAQKVWLRHGVLTFDPEQGLTAKGIRQAGALSPAAAATLSDPSGDVIPRCFTTPAEGSEPVTAAQLSHSESDAVLSGYGEPGMAAHRRPAHARAGQPTIRDRRGPRLAAAARGAHVVTLRPAWRSSGERQCATAPFTLAIQSPHTSPAALAGRTDGRLIQRRAPGHRRRSRPLQRQPRCRKIRQAARAEGIPHNGYLFSGIANDETGLAMCWSGRTWACKGPRLPIAAAQPHHRQLRRWTVLGTARAAGAWYSSSMPARNQTQRSRVRQRCADRLRRPESRARRRPYVVNMVGISRRYDERGDRREGVLRPHLLLFDGPEYAFCGSSRARRLAPRNTGAAGGGCSFVPAQGLHRKPSRPGRPLLRYRRRFGKTPPKARLSYPARAYAFPAAVGPTARPTSWIGRYRGRLQRRGDRQCGQTSAVRPALLNTCSRRGIHGSLKHWFWDPGQRRLADSFHGRQQLGQRGHRGQSRFCRQRDRRRRRG</sequence>
<organism evidence="2 3">
    <name type="scientific">Lepraria finkii</name>
    <dbReference type="NCBI Taxonomy" id="1340010"/>
    <lineage>
        <taxon>Eukaryota</taxon>
        <taxon>Fungi</taxon>
        <taxon>Dikarya</taxon>
        <taxon>Ascomycota</taxon>
        <taxon>Pezizomycotina</taxon>
        <taxon>Lecanoromycetes</taxon>
        <taxon>OSLEUM clade</taxon>
        <taxon>Lecanoromycetidae</taxon>
        <taxon>Lecanorales</taxon>
        <taxon>Lecanorineae</taxon>
        <taxon>Stereocaulaceae</taxon>
        <taxon>Lepraria</taxon>
    </lineage>
</organism>
<evidence type="ECO:0000313" key="3">
    <source>
        <dbReference type="Proteomes" id="UP001590951"/>
    </source>
</evidence>
<feature type="region of interest" description="Disordered" evidence="1">
    <location>
        <begin position="268"/>
        <end position="290"/>
    </location>
</feature>
<keyword evidence="3" id="KW-1185">Reference proteome</keyword>
<comment type="caution">
    <text evidence="2">The sequence shown here is derived from an EMBL/GenBank/DDBJ whole genome shotgun (WGS) entry which is preliminary data.</text>
</comment>
<feature type="region of interest" description="Disordered" evidence="1">
    <location>
        <begin position="472"/>
        <end position="496"/>
    </location>
</feature>
<dbReference type="EMBL" id="JBHFEH010000098">
    <property type="protein sequence ID" value="KAL2047532.1"/>
    <property type="molecule type" value="Genomic_DNA"/>
</dbReference>
<proteinExistence type="predicted"/>
<feature type="region of interest" description="Disordered" evidence="1">
    <location>
        <begin position="95"/>
        <end position="115"/>
    </location>
</feature>
<evidence type="ECO:0000256" key="1">
    <source>
        <dbReference type="SAM" id="MobiDB-lite"/>
    </source>
</evidence>
<dbReference type="Proteomes" id="UP001590951">
    <property type="component" value="Unassembled WGS sequence"/>
</dbReference>
<reference evidence="2 3" key="1">
    <citation type="submission" date="2024-09" db="EMBL/GenBank/DDBJ databases">
        <title>Rethinking Asexuality: The Enigmatic Case of Functional Sexual Genes in Lepraria (Stereocaulaceae).</title>
        <authorList>
            <person name="Doellman M."/>
            <person name="Sun Y."/>
            <person name="Barcenas-Pena A."/>
            <person name="Lumbsch H.T."/>
            <person name="Grewe F."/>
        </authorList>
    </citation>
    <scope>NUCLEOTIDE SEQUENCE [LARGE SCALE GENOMIC DNA]</scope>
    <source>
        <strain evidence="2 3">Grewe 0041</strain>
    </source>
</reference>
<accession>A0ABR4AP58</accession>
<gene>
    <name evidence="2" type="ORF">ABVK25_011461</name>
</gene>
<evidence type="ECO:0000313" key="2">
    <source>
        <dbReference type="EMBL" id="KAL2047532.1"/>
    </source>
</evidence>
<protein>
    <submittedName>
        <fullName evidence="2">Uncharacterized protein</fullName>
    </submittedName>
</protein>
<name>A0ABR4AP58_9LECA</name>